<dbReference type="InterPro" id="IPR029044">
    <property type="entry name" value="Nucleotide-diphossugar_trans"/>
</dbReference>
<evidence type="ECO:0000259" key="2">
    <source>
        <dbReference type="Pfam" id="PF00535"/>
    </source>
</evidence>
<sequence length="315" mass="35809">MSTQILSIIVPCYNEEASIPLFYPAVEKIFAQLKQQHPTFQPEYWFINDGSTDKSLPELRNLQQNDPQHVHYVSFSRNFGKEAALYAGLQHASGDYVAVMDVDLQDPPELLLQMVDGILDDGYDIVGARRVDRQGEPPIRSFFSNMFYRLINRISQTHIVNGARDYRLMTRQVVNAILSMAEVNRFSKGIFSWVGFNTKYLEFENQDRVAGDTHWSFFQLFSYSLEGIVDFSEAPLSIASFTGMVSFLLAIVAIIFIVVRALFFGGSVAGWPSMVSIMLLIGGIQLFCLGILGRYVGRLYLESKHRPIYIVKEEK</sequence>
<dbReference type="Gene3D" id="3.90.550.10">
    <property type="entry name" value="Spore Coat Polysaccharide Biosynthesis Protein SpsA, Chain A"/>
    <property type="match status" value="1"/>
</dbReference>
<feature type="domain" description="Glycosyltransferase 2-like" evidence="2">
    <location>
        <begin position="7"/>
        <end position="176"/>
    </location>
</feature>
<keyword evidence="4" id="KW-1185">Reference proteome</keyword>
<dbReference type="RefSeq" id="WP_407882041.1">
    <property type="nucleotide sequence ID" value="NZ_BQXO01000001.1"/>
</dbReference>
<evidence type="ECO:0000313" key="3">
    <source>
        <dbReference type="EMBL" id="GKT04819.1"/>
    </source>
</evidence>
<protein>
    <submittedName>
        <fullName evidence="3">Bactoprenol glucosyl transferase</fullName>
    </submittedName>
</protein>
<reference evidence="3 4" key="1">
    <citation type="submission" date="2022-03" db="EMBL/GenBank/DDBJ databases">
        <title>Draft genome sequence of Furfurilactobacillus curtus JCM 31185.</title>
        <authorList>
            <person name="Suzuki S."/>
            <person name="Endo A."/>
            <person name="Kajikawa A."/>
        </authorList>
    </citation>
    <scope>NUCLEOTIDE SEQUENCE [LARGE SCALE GENOMIC DNA]</scope>
    <source>
        <strain evidence="3 4">JCM 31185</strain>
    </source>
</reference>
<name>A0ABQ5JMQ6_9LACO</name>
<evidence type="ECO:0000313" key="4">
    <source>
        <dbReference type="Proteomes" id="UP001628078"/>
    </source>
</evidence>
<gene>
    <name evidence="3" type="ORF">JCM31185_01080</name>
</gene>
<keyword evidence="3" id="KW-0808">Transferase</keyword>
<comment type="caution">
    <text evidence="3">The sequence shown here is derived from an EMBL/GenBank/DDBJ whole genome shotgun (WGS) entry which is preliminary data.</text>
</comment>
<feature type="transmembrane region" description="Helical" evidence="1">
    <location>
        <begin position="241"/>
        <end position="263"/>
    </location>
</feature>
<dbReference type="Pfam" id="PF00535">
    <property type="entry name" value="Glycos_transf_2"/>
    <property type="match status" value="1"/>
</dbReference>
<dbReference type="EMBL" id="BQXO01000001">
    <property type="protein sequence ID" value="GKT04819.1"/>
    <property type="molecule type" value="Genomic_DNA"/>
</dbReference>
<dbReference type="GO" id="GO:0016740">
    <property type="term" value="F:transferase activity"/>
    <property type="evidence" value="ECO:0007669"/>
    <property type="project" value="UniProtKB-KW"/>
</dbReference>
<feature type="transmembrane region" description="Helical" evidence="1">
    <location>
        <begin position="275"/>
        <end position="296"/>
    </location>
</feature>
<proteinExistence type="predicted"/>
<keyword evidence="1" id="KW-1133">Transmembrane helix</keyword>
<dbReference type="InterPro" id="IPR001173">
    <property type="entry name" value="Glyco_trans_2-like"/>
</dbReference>
<dbReference type="PANTHER" id="PTHR48090">
    <property type="entry name" value="UNDECAPRENYL-PHOSPHATE 4-DEOXY-4-FORMAMIDO-L-ARABINOSE TRANSFERASE-RELATED"/>
    <property type="match status" value="1"/>
</dbReference>
<dbReference type="SUPFAM" id="SSF53448">
    <property type="entry name" value="Nucleotide-diphospho-sugar transferases"/>
    <property type="match status" value="1"/>
</dbReference>
<dbReference type="CDD" id="cd04187">
    <property type="entry name" value="DPM1_like_bac"/>
    <property type="match status" value="1"/>
</dbReference>
<organism evidence="3 4">
    <name type="scientific">Furfurilactobacillus curtus</name>
    <dbReference type="NCBI Taxonomy" id="1746200"/>
    <lineage>
        <taxon>Bacteria</taxon>
        <taxon>Bacillati</taxon>
        <taxon>Bacillota</taxon>
        <taxon>Bacilli</taxon>
        <taxon>Lactobacillales</taxon>
        <taxon>Lactobacillaceae</taxon>
        <taxon>Furfurilactobacillus</taxon>
    </lineage>
</organism>
<evidence type="ECO:0000256" key="1">
    <source>
        <dbReference type="SAM" id="Phobius"/>
    </source>
</evidence>
<keyword evidence="1" id="KW-0472">Membrane</keyword>
<keyword evidence="1" id="KW-0812">Transmembrane</keyword>
<dbReference type="Proteomes" id="UP001628078">
    <property type="component" value="Unassembled WGS sequence"/>
</dbReference>
<accession>A0ABQ5JMQ6</accession>
<dbReference type="InterPro" id="IPR050256">
    <property type="entry name" value="Glycosyltransferase_2"/>
</dbReference>
<dbReference type="PANTHER" id="PTHR48090:SF8">
    <property type="entry name" value="GLYCOSYLTRANSFERASE CSBB-RELATED"/>
    <property type="match status" value="1"/>
</dbReference>